<sequence length="241" mass="25524">MSRIAVISSTPLGTAVVQTLRDGGAELVDVGDAHIVLGIVPLSHSRRTVSEVGPALANGALYADFSDVTPEIAQACAEVLPEGAYVDVGVCDPLPGSETLAKLTASGPRATDLVDAVGQYGLRLERVSDRVGDASARRLVRSILTTGIAAAIIDALWAGQMLGFQDWMYEEVLRIFGSLDPSTAKAMLSDTVRNVKRRQLEMMNVSEMLDDVGYTSTTGDGVALTYSRLLHSVKVPYSNAS</sequence>
<dbReference type="STRING" id="36805.BOH66_06340"/>
<dbReference type="SUPFAM" id="SSF51735">
    <property type="entry name" value="NAD(P)-binding Rossmann-fold domains"/>
    <property type="match status" value="1"/>
</dbReference>
<accession>A0A1P8U733</accession>
<reference evidence="1 2" key="1">
    <citation type="submission" date="2016-12" db="EMBL/GenBank/DDBJ databases">
        <title>Complete genome sequence of Microbacterium aurum KACC 15219.</title>
        <authorList>
            <person name="Jung Y."/>
            <person name="Shin J.-H."/>
            <person name="Lee Y.-J."/>
            <person name="Yi H."/>
            <person name="Bahn Y.-S."/>
            <person name="Kim J.F."/>
            <person name="Lee D.-W."/>
        </authorList>
    </citation>
    <scope>NUCLEOTIDE SEQUENCE [LARGE SCALE GENOMIC DNA]</scope>
    <source>
        <strain evidence="1 2">KACC 15219</strain>
    </source>
</reference>
<evidence type="ECO:0000313" key="2">
    <source>
        <dbReference type="Proteomes" id="UP000187185"/>
    </source>
</evidence>
<dbReference type="KEGG" id="maur:BOH66_06340"/>
<protein>
    <recommendedName>
        <fullName evidence="3">6-phosphogluconate dehydrogenase NADP-binding domain-containing protein</fullName>
    </recommendedName>
</protein>
<dbReference type="Proteomes" id="UP000187185">
    <property type="component" value="Chromosome"/>
</dbReference>
<dbReference type="Gene3D" id="3.40.50.720">
    <property type="entry name" value="NAD(P)-binding Rossmann-like Domain"/>
    <property type="match status" value="1"/>
</dbReference>
<dbReference type="EMBL" id="CP018762">
    <property type="protein sequence ID" value="APZ33918.1"/>
    <property type="molecule type" value="Genomic_DNA"/>
</dbReference>
<dbReference type="InterPro" id="IPR013328">
    <property type="entry name" value="6PGD_dom2"/>
</dbReference>
<dbReference type="OrthoDB" id="943692at2"/>
<proteinExistence type="predicted"/>
<name>A0A1P8U733_9MICO</name>
<dbReference type="RefSeq" id="WP_076690234.1">
    <property type="nucleotide sequence ID" value="NZ_CP018762.1"/>
</dbReference>
<keyword evidence="2" id="KW-1185">Reference proteome</keyword>
<gene>
    <name evidence="1" type="ORF">BOH66_06340</name>
</gene>
<dbReference type="SUPFAM" id="SSF48179">
    <property type="entry name" value="6-phosphogluconate dehydrogenase C-terminal domain-like"/>
    <property type="match status" value="1"/>
</dbReference>
<evidence type="ECO:0000313" key="1">
    <source>
        <dbReference type="EMBL" id="APZ33918.1"/>
    </source>
</evidence>
<organism evidence="1 2">
    <name type="scientific">Microbacterium aurum</name>
    <dbReference type="NCBI Taxonomy" id="36805"/>
    <lineage>
        <taxon>Bacteria</taxon>
        <taxon>Bacillati</taxon>
        <taxon>Actinomycetota</taxon>
        <taxon>Actinomycetes</taxon>
        <taxon>Micrococcales</taxon>
        <taxon>Microbacteriaceae</taxon>
        <taxon>Microbacterium</taxon>
    </lineage>
</organism>
<dbReference type="InterPro" id="IPR008927">
    <property type="entry name" value="6-PGluconate_DH-like_C_sf"/>
</dbReference>
<dbReference type="Gene3D" id="1.10.1040.10">
    <property type="entry name" value="N-(1-d-carboxylethyl)-l-norvaline Dehydrogenase, domain 2"/>
    <property type="match status" value="1"/>
</dbReference>
<dbReference type="InterPro" id="IPR036291">
    <property type="entry name" value="NAD(P)-bd_dom_sf"/>
</dbReference>
<evidence type="ECO:0008006" key="3">
    <source>
        <dbReference type="Google" id="ProtNLM"/>
    </source>
</evidence>
<dbReference type="AlphaFoldDB" id="A0A1P8U733"/>